<evidence type="ECO:0008006" key="4">
    <source>
        <dbReference type="Google" id="ProtNLM"/>
    </source>
</evidence>
<protein>
    <recommendedName>
        <fullName evidence="4">Fimbrial protein</fullName>
    </recommendedName>
</protein>
<dbReference type="Proteomes" id="UP000595481">
    <property type="component" value="Chromosome"/>
</dbReference>
<sequence length="319" mass="35103">MNLNRDISRHLHNSNWIMNNIFRGSLLAMHLWFKESSILNHSYLSSIIKYWVRLFVLPVFLFAVSMPTWALDVSTMTLSNMSIVFNSSDSNNITDSRVCGNNVGNCSRYANKVRMEVSYDNGRTRVYEGYLPSGTSVPWEAACDLYLCPKLRSYAMSVLSNRRLSLTASGASENGNITGIQAIVGFERRGVFNVLRGHAELTWYWRRSELSLPITSCSFSIGTANFGIIRIAPSYGQQVGVSISGSCNQTAVVRANIGNALVSGSGAVFRVRTASGNNIGSVQCYASSRCSIDFSVVLESYQGMGGSIRLSAPVILLYD</sequence>
<accession>A0A7T4ADD9</accession>
<name>A0A7T4ADD9_AERJA</name>
<dbReference type="RefSeq" id="WP_167335505.1">
    <property type="nucleotide sequence ID" value="NZ_CAWMFX010000032.1"/>
</dbReference>
<proteinExistence type="predicted"/>
<feature type="transmembrane region" description="Helical" evidence="1">
    <location>
        <begin position="50"/>
        <end position="71"/>
    </location>
</feature>
<evidence type="ECO:0000313" key="2">
    <source>
        <dbReference type="EMBL" id="QQB21824.1"/>
    </source>
</evidence>
<organism evidence="2 3">
    <name type="scientific">Aeromonas jandaei</name>
    <dbReference type="NCBI Taxonomy" id="650"/>
    <lineage>
        <taxon>Bacteria</taxon>
        <taxon>Pseudomonadati</taxon>
        <taxon>Pseudomonadota</taxon>
        <taxon>Gammaproteobacteria</taxon>
        <taxon>Aeromonadales</taxon>
        <taxon>Aeromonadaceae</taxon>
        <taxon>Aeromonas</taxon>
    </lineage>
</organism>
<gene>
    <name evidence="2" type="ORF">I6H43_10035</name>
</gene>
<reference evidence="2 3" key="1">
    <citation type="submission" date="2020-12" db="EMBL/GenBank/DDBJ databases">
        <title>FDA dAtabase for Regulatory Grade micrObial Sequences (FDA-ARGOS): Supporting development and validation of Infectious Disease Dx tests.</title>
        <authorList>
            <person name="Sproer C."/>
            <person name="Gronow S."/>
            <person name="Severitt S."/>
            <person name="Schroder I."/>
            <person name="Tallon L."/>
            <person name="Sadzewicz L."/>
            <person name="Zhao X."/>
            <person name="Boylan J."/>
            <person name="Ott S."/>
            <person name="Bowen H."/>
            <person name="Vavikolanu K."/>
            <person name="Mehta A."/>
            <person name="Aluvathingal J."/>
            <person name="Nadendla S."/>
            <person name="Lowell S."/>
            <person name="Myers T."/>
            <person name="Yan Y."/>
            <person name="Sichtig H."/>
        </authorList>
    </citation>
    <scope>NUCLEOTIDE SEQUENCE [LARGE SCALE GENOMIC DNA]</scope>
    <source>
        <strain evidence="2 3">FDAARGOS_986</strain>
    </source>
</reference>
<keyword evidence="3" id="KW-1185">Reference proteome</keyword>
<dbReference type="EMBL" id="CP066092">
    <property type="protein sequence ID" value="QQB21824.1"/>
    <property type="molecule type" value="Genomic_DNA"/>
</dbReference>
<keyword evidence="1" id="KW-1133">Transmembrane helix</keyword>
<dbReference type="GeneID" id="69551621"/>
<keyword evidence="1" id="KW-0472">Membrane</keyword>
<keyword evidence="1" id="KW-0812">Transmembrane</keyword>
<evidence type="ECO:0000313" key="3">
    <source>
        <dbReference type="Proteomes" id="UP000595481"/>
    </source>
</evidence>
<evidence type="ECO:0000256" key="1">
    <source>
        <dbReference type="SAM" id="Phobius"/>
    </source>
</evidence>